<keyword evidence="4" id="KW-0508">mRNA splicing</keyword>
<keyword evidence="3" id="KW-0677">Repeat</keyword>
<dbReference type="GO" id="GO:0046540">
    <property type="term" value="C:U4/U6 x U5 tri-snRNP complex"/>
    <property type="evidence" value="ECO:0007669"/>
    <property type="project" value="TreeGrafter"/>
</dbReference>
<dbReference type="InterPro" id="IPR003107">
    <property type="entry name" value="HAT"/>
</dbReference>
<keyword evidence="9" id="KW-1185">Reference proteome</keyword>
<dbReference type="Proteomes" id="UP001139887">
    <property type="component" value="Unassembled WGS sequence"/>
</dbReference>
<feature type="region of interest" description="Disordered" evidence="6">
    <location>
        <begin position="25"/>
        <end position="83"/>
    </location>
</feature>
<dbReference type="PANTHER" id="PTHR11246:SF1">
    <property type="entry name" value="PRE-MRNA-PROCESSING FACTOR 6"/>
    <property type="match status" value="1"/>
</dbReference>
<proteinExistence type="predicted"/>
<dbReference type="GO" id="GO:0000244">
    <property type="term" value="P:spliceosomal tri-snRNP complex assembly"/>
    <property type="evidence" value="ECO:0007669"/>
    <property type="project" value="TreeGrafter"/>
</dbReference>
<evidence type="ECO:0000313" key="8">
    <source>
        <dbReference type="EMBL" id="KAJ2851999.1"/>
    </source>
</evidence>
<comment type="subcellular location">
    <subcellularLocation>
        <location evidence="1">Nucleus</location>
    </subcellularLocation>
</comment>
<dbReference type="InterPro" id="IPR010491">
    <property type="entry name" value="PRP1_N"/>
</dbReference>
<feature type="domain" description="PRP1 splicing factor N-terminal" evidence="7">
    <location>
        <begin position="13"/>
        <end position="145"/>
    </location>
</feature>
<dbReference type="OrthoDB" id="440128at2759"/>
<dbReference type="SMART" id="SM00386">
    <property type="entry name" value="HAT"/>
    <property type="match status" value="12"/>
</dbReference>
<dbReference type="InterPro" id="IPR011990">
    <property type="entry name" value="TPR-like_helical_dom_sf"/>
</dbReference>
<gene>
    <name evidence="8" type="primary">prp1</name>
    <name evidence="8" type="ORF">IWW36_000578</name>
</gene>
<reference evidence="8" key="1">
    <citation type="submission" date="2022-07" db="EMBL/GenBank/DDBJ databases">
        <title>Phylogenomic reconstructions and comparative analyses of Kickxellomycotina fungi.</title>
        <authorList>
            <person name="Reynolds N.K."/>
            <person name="Stajich J.E."/>
            <person name="Barry K."/>
            <person name="Grigoriev I.V."/>
            <person name="Crous P."/>
            <person name="Smith M.E."/>
        </authorList>
    </citation>
    <scope>NUCLEOTIDE SEQUENCE</scope>
    <source>
        <strain evidence="8">NRRL 1566</strain>
    </source>
</reference>
<dbReference type="Pfam" id="PF06424">
    <property type="entry name" value="PRP1_N"/>
    <property type="match status" value="1"/>
</dbReference>
<accession>A0A9W8IFE8</accession>
<dbReference type="PANTHER" id="PTHR11246">
    <property type="entry name" value="PRE-MRNA SPLICING FACTOR"/>
    <property type="match status" value="1"/>
</dbReference>
<organism evidence="8 9">
    <name type="scientific">Coemansia brasiliensis</name>
    <dbReference type="NCBI Taxonomy" id="2650707"/>
    <lineage>
        <taxon>Eukaryota</taxon>
        <taxon>Fungi</taxon>
        <taxon>Fungi incertae sedis</taxon>
        <taxon>Zoopagomycota</taxon>
        <taxon>Kickxellomycotina</taxon>
        <taxon>Kickxellomycetes</taxon>
        <taxon>Kickxellales</taxon>
        <taxon>Kickxellaceae</taxon>
        <taxon>Coemansia</taxon>
    </lineage>
</organism>
<evidence type="ECO:0000256" key="2">
    <source>
        <dbReference type="ARBA" id="ARBA00022664"/>
    </source>
</evidence>
<sequence>MYSVTKDFLGKPAPPGYIAGLGRGATGFTTRSDIGPAREAAAAADKSTKDKTKAQQEAEDDARFANAENEEGLFSNMPYEEDDEEADKIWTAIDAKMEQRRKGKRKQPDDQLDGGVVDEQLQGLKRQLQDLSEADWNAIPDVSQLAESAARAKRRRKSAVSRRGERYSQVSDSTLVAGLGLTGYDREISTDADTDGTTTNFLALGQARDDVLRMKLDQAGDSATGKTTIDPRGYLTSLSTLGAQTAEIGDTARARTLLKSITQTNPKHAPGWIAAARLEEMAQKPSKARSIIAQGCENCPQSEEVWLEAARLSPRDEARAVLASAVRNVPRSVRVWAAAAELEAQAGDIPAQRRVLRRALELVPTSVRLWKMAVALEPPDDARVLLAYAVELVPLSVDLWLDLARLEPYSQAQKVLNRARRAVPTSHEVWIAAARLEEQQGQPEPKISRIMAKAVAALARSGAPIDREQWFDQALQCEKEQFPITCRAIVAAAAGLGFDRDDSAADRAAAWAAEAEKFVPQTTGPGLETARAILAQALDAQPADADLWRTAADLEREHGTASHVDALLKRAVQYCPQNEVLWLMAAKEKWTRQGDVAGARVILEEAYAANPRSEAIVLAAVKLESETGQDTRALVLLERARSSDFGDGSARKQKQRGTPRVWMKSAVLLRQTGQLDTAVDVAAEGAKMYPDFFKLWLVLAQVQHQLGRIADARQTLAQALKTCSRSPELWIFAAQLAFGTERNLARARAVLERARVFIPQSPQLWLEAVRMEANESDSVARTLMARALQECPRAGSLWAEAIFLEPRAQRKAKSVDALKHADAHDPAVTVAVARLFWSERRIEKARLWFERAARADPDYGDAWAWWLRFEREQPQTNADAVQNIVRECERAEPHHGQIWPQVAKNPANARLPLADILFKTAELLKIP</sequence>
<keyword evidence="5" id="KW-0539">Nucleus</keyword>
<evidence type="ECO:0000256" key="1">
    <source>
        <dbReference type="ARBA" id="ARBA00004123"/>
    </source>
</evidence>
<feature type="compositionally biased region" description="Basic and acidic residues" evidence="6">
    <location>
        <begin position="46"/>
        <end position="56"/>
    </location>
</feature>
<comment type="caution">
    <text evidence="8">The sequence shown here is derived from an EMBL/GenBank/DDBJ whole genome shotgun (WGS) entry which is preliminary data.</text>
</comment>
<evidence type="ECO:0000259" key="7">
    <source>
        <dbReference type="Pfam" id="PF06424"/>
    </source>
</evidence>
<evidence type="ECO:0000313" key="9">
    <source>
        <dbReference type="Proteomes" id="UP001139887"/>
    </source>
</evidence>
<dbReference type="GO" id="GO:0071013">
    <property type="term" value="C:catalytic step 2 spliceosome"/>
    <property type="evidence" value="ECO:0007669"/>
    <property type="project" value="TreeGrafter"/>
</dbReference>
<dbReference type="Gene3D" id="1.25.40.10">
    <property type="entry name" value="Tetratricopeptide repeat domain"/>
    <property type="match status" value="4"/>
</dbReference>
<dbReference type="Pfam" id="PF13428">
    <property type="entry name" value="TPR_14"/>
    <property type="match status" value="2"/>
</dbReference>
<evidence type="ECO:0000256" key="6">
    <source>
        <dbReference type="SAM" id="MobiDB-lite"/>
    </source>
</evidence>
<evidence type="ECO:0000256" key="3">
    <source>
        <dbReference type="ARBA" id="ARBA00022737"/>
    </source>
</evidence>
<dbReference type="EMBL" id="JANBUW010000006">
    <property type="protein sequence ID" value="KAJ2851999.1"/>
    <property type="molecule type" value="Genomic_DNA"/>
</dbReference>
<dbReference type="InterPro" id="IPR045075">
    <property type="entry name" value="Syf1-like"/>
</dbReference>
<evidence type="ECO:0000256" key="5">
    <source>
        <dbReference type="ARBA" id="ARBA00023242"/>
    </source>
</evidence>
<dbReference type="FunFam" id="1.25.40.10:FF:000256">
    <property type="entry name" value="Probable pre-mRNA splicing factor prp1"/>
    <property type="match status" value="1"/>
</dbReference>
<keyword evidence="2" id="KW-0507">mRNA processing</keyword>
<dbReference type="AlphaFoldDB" id="A0A9W8IFE8"/>
<dbReference type="SUPFAM" id="SSF48452">
    <property type="entry name" value="TPR-like"/>
    <property type="match status" value="4"/>
</dbReference>
<dbReference type="Pfam" id="PF14559">
    <property type="entry name" value="TPR_19"/>
    <property type="match status" value="2"/>
</dbReference>
<name>A0A9W8IFE8_9FUNG</name>
<protein>
    <submittedName>
        <fullName evidence="8">U4/U6 x U5 tri-snRNP complex subunit Prp1</fullName>
    </submittedName>
</protein>
<evidence type="ECO:0000256" key="4">
    <source>
        <dbReference type="ARBA" id="ARBA00023187"/>
    </source>
</evidence>